<evidence type="ECO:0000313" key="2">
    <source>
        <dbReference type="Proteomes" id="UP000239757"/>
    </source>
</evidence>
<sequence>MGRLSSTRIAPSGFAHAEILLTACLRRISGRSQSSVVYHPSRPATIMHWCQFYCAFIKNPSAPGITSLSVRVAWVLSYSAVFVPVKTSESSLHEFILVAYLSYSFLVEEIDRKDVAKWLIDRSKCATSYDLIGMAELNWITKQKSI</sequence>
<dbReference type="EMBL" id="KZ663587">
    <property type="protein sequence ID" value="PPS11480.1"/>
    <property type="molecule type" value="Genomic_DNA"/>
</dbReference>
<gene>
    <name evidence="1" type="ORF">GOBAR_AA09165</name>
</gene>
<protein>
    <submittedName>
        <fullName evidence="1">Uncharacterized protein</fullName>
    </submittedName>
</protein>
<evidence type="ECO:0000313" key="1">
    <source>
        <dbReference type="EMBL" id="PPS11480.1"/>
    </source>
</evidence>
<proteinExistence type="predicted"/>
<reference evidence="1 2" key="1">
    <citation type="submission" date="2015-01" db="EMBL/GenBank/DDBJ databases">
        <title>Genome of allotetraploid Gossypium barbadense reveals genomic plasticity and fiber elongation in cotton evolution.</title>
        <authorList>
            <person name="Chen X."/>
            <person name="Liu X."/>
            <person name="Zhao B."/>
            <person name="Zheng H."/>
            <person name="Hu Y."/>
            <person name="Lu G."/>
            <person name="Yang C."/>
            <person name="Chen J."/>
            <person name="Shan C."/>
            <person name="Zhang L."/>
            <person name="Zhou Y."/>
            <person name="Wang L."/>
            <person name="Guo W."/>
            <person name="Bai Y."/>
            <person name="Ruan J."/>
            <person name="Shangguan X."/>
            <person name="Mao Y."/>
            <person name="Jiang J."/>
            <person name="Zhu Y."/>
            <person name="Lei J."/>
            <person name="Kang H."/>
            <person name="Chen S."/>
            <person name="He X."/>
            <person name="Wang R."/>
            <person name="Wang Y."/>
            <person name="Chen J."/>
            <person name="Wang L."/>
            <person name="Yu S."/>
            <person name="Wang B."/>
            <person name="Wei J."/>
            <person name="Song S."/>
            <person name="Lu X."/>
            <person name="Gao Z."/>
            <person name="Gu W."/>
            <person name="Deng X."/>
            <person name="Ma D."/>
            <person name="Wang S."/>
            <person name="Liang W."/>
            <person name="Fang L."/>
            <person name="Cai C."/>
            <person name="Zhu X."/>
            <person name="Zhou B."/>
            <person name="Zhang Y."/>
            <person name="Chen Z."/>
            <person name="Xu S."/>
            <person name="Zhu R."/>
            <person name="Wang S."/>
            <person name="Zhang T."/>
            <person name="Zhao G."/>
        </authorList>
    </citation>
    <scope>NUCLEOTIDE SEQUENCE [LARGE SCALE GENOMIC DNA]</scope>
    <source>
        <strain evidence="2">cv. Xinhai21</strain>
        <tissue evidence="1">Leaf</tissue>
    </source>
</reference>
<dbReference type="AlphaFoldDB" id="A0A2P5Y7A5"/>
<name>A0A2P5Y7A5_GOSBA</name>
<dbReference type="Proteomes" id="UP000239757">
    <property type="component" value="Unassembled WGS sequence"/>
</dbReference>
<accession>A0A2P5Y7A5</accession>
<organism evidence="1 2">
    <name type="scientific">Gossypium barbadense</name>
    <name type="common">Sea Island cotton</name>
    <name type="synonym">Hibiscus barbadensis</name>
    <dbReference type="NCBI Taxonomy" id="3634"/>
    <lineage>
        <taxon>Eukaryota</taxon>
        <taxon>Viridiplantae</taxon>
        <taxon>Streptophyta</taxon>
        <taxon>Embryophyta</taxon>
        <taxon>Tracheophyta</taxon>
        <taxon>Spermatophyta</taxon>
        <taxon>Magnoliopsida</taxon>
        <taxon>eudicotyledons</taxon>
        <taxon>Gunneridae</taxon>
        <taxon>Pentapetalae</taxon>
        <taxon>rosids</taxon>
        <taxon>malvids</taxon>
        <taxon>Malvales</taxon>
        <taxon>Malvaceae</taxon>
        <taxon>Malvoideae</taxon>
        <taxon>Gossypium</taxon>
    </lineage>
</organism>